<dbReference type="Proteomes" id="UP000807825">
    <property type="component" value="Unassembled WGS sequence"/>
</dbReference>
<keyword evidence="4 6" id="KW-0285">Flavoprotein</keyword>
<keyword evidence="6" id="KW-0560">Oxidoreductase</keyword>
<dbReference type="InterPro" id="IPR006091">
    <property type="entry name" value="Acyl-CoA_Oxase/DH_mid-dom"/>
</dbReference>
<dbReference type="GO" id="GO:0050660">
    <property type="term" value="F:flavin adenine dinucleotide binding"/>
    <property type="evidence" value="ECO:0007669"/>
    <property type="project" value="InterPro"/>
</dbReference>
<proteinExistence type="inferred from homology"/>
<accession>A0A9D6UZL6</accession>
<comment type="cofactor">
    <cofactor evidence="1 6">
        <name>FAD</name>
        <dbReference type="ChEBI" id="CHEBI:57692"/>
    </cofactor>
</comment>
<feature type="domain" description="Acyl-CoA dehydrogenase/oxidase N-terminal" evidence="9">
    <location>
        <begin position="38"/>
        <end position="157"/>
    </location>
</feature>
<feature type="domain" description="Acetyl-CoA dehydrogenase-like C-terminal" evidence="10">
    <location>
        <begin position="465"/>
        <end position="587"/>
    </location>
</feature>
<feature type="domain" description="Acyl-CoA dehydrogenase/oxidase C-terminal" evidence="7">
    <location>
        <begin position="283"/>
        <end position="448"/>
    </location>
</feature>
<dbReference type="PANTHER" id="PTHR42803:SF3">
    <property type="entry name" value="ACYL-COA DEHYDROGENASE-RELATED"/>
    <property type="match status" value="1"/>
</dbReference>
<evidence type="ECO:0000259" key="9">
    <source>
        <dbReference type="Pfam" id="PF02771"/>
    </source>
</evidence>
<keyword evidence="5 6" id="KW-0274">FAD</keyword>
<dbReference type="Pfam" id="PF00441">
    <property type="entry name" value="Acyl-CoA_dh_1"/>
    <property type="match status" value="1"/>
</dbReference>
<sequence>MSDTFVSLRNIRFLLYEVHDVVSLTRYSRFQDHDRETFDMVLDTAFRVGRELLHPKLQEMDRQAPEYVGGRVKVNPMVRAFMTECGEGGWISAAAPFDSGGQQLPRSIVAACMFTWAAANYSASVYPMLTAGAAHLIESFGSTELGEQFIPNMYAGKWQGTMALTEPQAGSSLADITTTAEPTDEGYFRIRGQKIFISAGDHDGVDNVVHLMLARIKGAPAGIKGISLFVVPRMRPNGNDLVFNDVNTAGVFHKLGYRGCPITHLSLGENDDCRGWLIGEQHKGLGYMFQMMNNARIEVGIGAAAIASAAYYASLAYAQERPQGRRITDKDPIQPQIPIIEHSDVKRMLLFQRAIVEGAVSLLLQCGRYSDLVEATEGEEQTRYSLLLDLLTPMAKSYPSEMGIISVSQGLQVLGGYGYCDEFPLEQFYRDIRIHPIHEGTTGIQGMDLLGRKVIIRDGAAFALFLQEVAETMRAASESDRLRSYAVRLEQAMHVLAHVTDHLVGLSRVGDRERFLADATLYLEMFGIVAIAWQWLRQGIAAQKALAGNLANEEAAFYQGKYQTMQFFFHYELPKIEGLSKRLLEADGFTAQVNGET</sequence>
<evidence type="ECO:0000256" key="6">
    <source>
        <dbReference type="RuleBase" id="RU362125"/>
    </source>
</evidence>
<reference evidence="11" key="1">
    <citation type="submission" date="2020-07" db="EMBL/GenBank/DDBJ databases">
        <title>Huge and variable diversity of episymbiotic CPR bacteria and DPANN archaea in groundwater ecosystems.</title>
        <authorList>
            <person name="He C.Y."/>
            <person name="Keren R."/>
            <person name="Whittaker M."/>
            <person name="Farag I.F."/>
            <person name="Doudna J."/>
            <person name="Cate J.H.D."/>
            <person name="Banfield J.F."/>
        </authorList>
    </citation>
    <scope>NUCLEOTIDE SEQUENCE</scope>
    <source>
        <strain evidence="11">NC_groundwater_1664_Pr3_B-0.1um_52_9</strain>
    </source>
</reference>
<dbReference type="GO" id="GO:0016627">
    <property type="term" value="F:oxidoreductase activity, acting on the CH-CH group of donors"/>
    <property type="evidence" value="ECO:0007669"/>
    <property type="project" value="InterPro"/>
</dbReference>
<comment type="similarity">
    <text evidence="2 6">Belongs to the acyl-CoA dehydrogenase family.</text>
</comment>
<evidence type="ECO:0000256" key="5">
    <source>
        <dbReference type="ARBA" id="ARBA00022827"/>
    </source>
</evidence>
<feature type="domain" description="Acyl-CoA oxidase/dehydrogenase middle" evidence="8">
    <location>
        <begin position="162"/>
        <end position="267"/>
    </location>
</feature>
<dbReference type="InterPro" id="IPR009100">
    <property type="entry name" value="AcylCoA_DH/oxidase_NM_dom_sf"/>
</dbReference>
<dbReference type="Pfam" id="PF02771">
    <property type="entry name" value="Acyl-CoA_dh_N"/>
    <property type="match status" value="1"/>
</dbReference>
<dbReference type="InterPro" id="IPR037069">
    <property type="entry name" value="AcylCoA_DH/ox_N_sf"/>
</dbReference>
<dbReference type="AlphaFoldDB" id="A0A9D6UZL6"/>
<evidence type="ECO:0000259" key="10">
    <source>
        <dbReference type="Pfam" id="PF12806"/>
    </source>
</evidence>
<dbReference type="InterPro" id="IPR052166">
    <property type="entry name" value="Diverse_Acyl-CoA_DH"/>
</dbReference>
<organism evidence="11 12">
    <name type="scientific">Desulfomonile tiedjei</name>
    <dbReference type="NCBI Taxonomy" id="2358"/>
    <lineage>
        <taxon>Bacteria</taxon>
        <taxon>Pseudomonadati</taxon>
        <taxon>Thermodesulfobacteriota</taxon>
        <taxon>Desulfomonilia</taxon>
        <taxon>Desulfomonilales</taxon>
        <taxon>Desulfomonilaceae</taxon>
        <taxon>Desulfomonile</taxon>
    </lineage>
</organism>
<evidence type="ECO:0000313" key="12">
    <source>
        <dbReference type="Proteomes" id="UP000807825"/>
    </source>
</evidence>
<dbReference type="InterPro" id="IPR046373">
    <property type="entry name" value="Acyl-CoA_Oxase/DH_mid-dom_sf"/>
</dbReference>
<dbReference type="PANTHER" id="PTHR42803">
    <property type="entry name" value="ACYL-COA DEHYDROGENASE"/>
    <property type="match status" value="1"/>
</dbReference>
<dbReference type="Gene3D" id="1.20.140.10">
    <property type="entry name" value="Butyryl-CoA Dehydrogenase, subunit A, domain 3"/>
    <property type="match status" value="1"/>
</dbReference>
<dbReference type="Pfam" id="PF02770">
    <property type="entry name" value="Acyl-CoA_dh_M"/>
    <property type="match status" value="1"/>
</dbReference>
<evidence type="ECO:0000259" key="8">
    <source>
        <dbReference type="Pfam" id="PF02770"/>
    </source>
</evidence>
<evidence type="ECO:0000256" key="2">
    <source>
        <dbReference type="ARBA" id="ARBA00009347"/>
    </source>
</evidence>
<name>A0A9D6UZL6_9BACT</name>
<dbReference type="EMBL" id="JACRDE010000210">
    <property type="protein sequence ID" value="MBI5249351.1"/>
    <property type="molecule type" value="Genomic_DNA"/>
</dbReference>
<dbReference type="InterPro" id="IPR025878">
    <property type="entry name" value="Acyl-CoA_dh-like_C_dom"/>
</dbReference>
<comment type="caution">
    <text evidence="11">The sequence shown here is derived from an EMBL/GenBank/DDBJ whole genome shotgun (WGS) entry which is preliminary data.</text>
</comment>
<evidence type="ECO:0000256" key="4">
    <source>
        <dbReference type="ARBA" id="ARBA00022630"/>
    </source>
</evidence>
<dbReference type="SUPFAM" id="SSF56645">
    <property type="entry name" value="Acyl-CoA dehydrogenase NM domain-like"/>
    <property type="match status" value="1"/>
</dbReference>
<evidence type="ECO:0000259" key="7">
    <source>
        <dbReference type="Pfam" id="PF00441"/>
    </source>
</evidence>
<protein>
    <submittedName>
        <fullName evidence="11">Acyl-CoA dehydrogenase</fullName>
    </submittedName>
</protein>
<dbReference type="Gene3D" id="1.10.540.10">
    <property type="entry name" value="Acyl-CoA dehydrogenase/oxidase, N-terminal domain"/>
    <property type="match status" value="1"/>
</dbReference>
<dbReference type="InterPro" id="IPR009075">
    <property type="entry name" value="AcylCo_DH/oxidase_C"/>
</dbReference>
<comment type="subunit">
    <text evidence="3">Homotetramer.</text>
</comment>
<dbReference type="Gene3D" id="2.40.110.10">
    <property type="entry name" value="Butyryl-CoA Dehydrogenase, subunit A, domain 2"/>
    <property type="match status" value="1"/>
</dbReference>
<dbReference type="InterPro" id="IPR036250">
    <property type="entry name" value="AcylCo_DH-like_C"/>
</dbReference>
<dbReference type="SUPFAM" id="SSF47203">
    <property type="entry name" value="Acyl-CoA dehydrogenase C-terminal domain-like"/>
    <property type="match status" value="1"/>
</dbReference>
<evidence type="ECO:0000313" key="11">
    <source>
        <dbReference type="EMBL" id="MBI5249351.1"/>
    </source>
</evidence>
<gene>
    <name evidence="11" type="ORF">HY912_07645</name>
</gene>
<feature type="non-terminal residue" evidence="11">
    <location>
        <position position="597"/>
    </location>
</feature>
<dbReference type="InterPro" id="IPR013786">
    <property type="entry name" value="AcylCoA_DH/ox_N"/>
</dbReference>
<dbReference type="Pfam" id="PF12806">
    <property type="entry name" value="Acyl-CoA_dh_C"/>
    <property type="match status" value="1"/>
</dbReference>
<evidence type="ECO:0000256" key="1">
    <source>
        <dbReference type="ARBA" id="ARBA00001974"/>
    </source>
</evidence>
<evidence type="ECO:0000256" key="3">
    <source>
        <dbReference type="ARBA" id="ARBA00011881"/>
    </source>
</evidence>